<accession>A0ABT8H8W7</accession>
<dbReference type="Proteomes" id="UP001172687">
    <property type="component" value="Unassembled WGS sequence"/>
</dbReference>
<reference evidence="1" key="1">
    <citation type="submission" date="2023-07" db="EMBL/GenBank/DDBJ databases">
        <title>Degradation of tert-butanol by M. austroafricanum TBA100.</title>
        <authorList>
            <person name="Helbich S."/>
            <person name="Vainshtein Y."/>
        </authorList>
    </citation>
    <scope>NUCLEOTIDE SEQUENCE</scope>
    <source>
        <strain evidence="1">TBA100</strain>
    </source>
</reference>
<organism evidence="1 2">
    <name type="scientific">Mycolicibacterium austroafricanum</name>
    <name type="common">Mycobacterium austroafricanum</name>
    <dbReference type="NCBI Taxonomy" id="39687"/>
    <lineage>
        <taxon>Bacteria</taxon>
        <taxon>Bacillati</taxon>
        <taxon>Actinomycetota</taxon>
        <taxon>Actinomycetes</taxon>
        <taxon>Mycobacteriales</taxon>
        <taxon>Mycobacteriaceae</taxon>
        <taxon>Mycolicibacterium</taxon>
    </lineage>
</organism>
<comment type="caution">
    <text evidence="1">The sequence shown here is derived from an EMBL/GenBank/DDBJ whole genome shotgun (WGS) entry which is preliminary data.</text>
</comment>
<gene>
    <name evidence="1" type="ORF">QYF68_05110</name>
</gene>
<name>A0ABT8H8W7_MYCAO</name>
<dbReference type="EMBL" id="JAUHTC010000022">
    <property type="protein sequence ID" value="MDN4517203.1"/>
    <property type="molecule type" value="Genomic_DNA"/>
</dbReference>
<keyword evidence="2" id="KW-1185">Reference proteome</keyword>
<dbReference type="RefSeq" id="WP_084055173.1">
    <property type="nucleotide sequence ID" value="NZ_JAUHTC010000022.1"/>
</dbReference>
<dbReference type="InterPro" id="IPR025242">
    <property type="entry name" value="DUF4193"/>
</dbReference>
<proteinExistence type="predicted"/>
<evidence type="ECO:0000313" key="1">
    <source>
        <dbReference type="EMBL" id="MDN4517203.1"/>
    </source>
</evidence>
<dbReference type="Pfam" id="PF13834">
    <property type="entry name" value="DUF4193"/>
    <property type="match status" value="1"/>
</dbReference>
<evidence type="ECO:0000313" key="2">
    <source>
        <dbReference type="Proteomes" id="UP001172687"/>
    </source>
</evidence>
<sequence>MTTDFDASRVEITDVDGEALPGLLARRAEPSELELDVDDPEAAETFELPGADLSGEELSVRVVPIQPDEFTCGSCFLVQHRSRLVRADSNLMICRDCAG</sequence>
<protein>
    <submittedName>
        <fullName evidence="1">DUF4193 domain-containing protein</fullName>
    </submittedName>
</protein>